<dbReference type="SUPFAM" id="SSF47413">
    <property type="entry name" value="lambda repressor-like DNA-binding domains"/>
    <property type="match status" value="1"/>
</dbReference>
<dbReference type="GO" id="GO:0003677">
    <property type="term" value="F:DNA binding"/>
    <property type="evidence" value="ECO:0007669"/>
    <property type="project" value="InterPro"/>
</dbReference>
<protein>
    <submittedName>
        <fullName evidence="1">Regulatory protein-modification, helix-turn-helix, transcriptional regulato, DNA</fullName>
    </submittedName>
</protein>
<dbReference type="EMBL" id="BK015998">
    <property type="protein sequence ID" value="DAF88878.1"/>
    <property type="molecule type" value="Genomic_DNA"/>
</dbReference>
<name>A0A8S5U397_9CAUD</name>
<organism evidence="1">
    <name type="scientific">Siphoviridae sp. ctoyo6</name>
    <dbReference type="NCBI Taxonomy" id="2825674"/>
    <lineage>
        <taxon>Viruses</taxon>
        <taxon>Duplodnaviria</taxon>
        <taxon>Heunggongvirae</taxon>
        <taxon>Uroviricota</taxon>
        <taxon>Caudoviricetes</taxon>
    </lineage>
</organism>
<evidence type="ECO:0000313" key="1">
    <source>
        <dbReference type="EMBL" id="DAF88878.1"/>
    </source>
</evidence>
<reference evidence="1" key="1">
    <citation type="journal article" date="2021" name="Proc. Natl. Acad. Sci. U.S.A.">
        <title>A Catalog of Tens of Thousands of Viruses from Human Metagenomes Reveals Hidden Associations with Chronic Diseases.</title>
        <authorList>
            <person name="Tisza M.J."/>
            <person name="Buck C.B."/>
        </authorList>
    </citation>
    <scope>NUCLEOTIDE SEQUENCE</scope>
    <source>
        <strain evidence="1">Ctoyo6</strain>
    </source>
</reference>
<dbReference type="InterPro" id="IPR010982">
    <property type="entry name" value="Lambda_DNA-bd_dom_sf"/>
</dbReference>
<accession>A0A8S5U397</accession>
<sequence length="86" mass="9909">MPRVRMSEAEEQRRFLGRVIKSNMERHDVTCEKLTKGAGISRSTHFKRVKDPDSMTLGELKVYIRLLKISDGDLLYALKGEKSEKV</sequence>
<proteinExistence type="predicted"/>